<evidence type="ECO:0000313" key="2">
    <source>
        <dbReference type="Proteomes" id="UP001370348"/>
    </source>
</evidence>
<organism evidence="1 2">
    <name type="scientific">Pendulispora albinea</name>
    <dbReference type="NCBI Taxonomy" id="2741071"/>
    <lineage>
        <taxon>Bacteria</taxon>
        <taxon>Pseudomonadati</taxon>
        <taxon>Myxococcota</taxon>
        <taxon>Myxococcia</taxon>
        <taxon>Myxococcales</taxon>
        <taxon>Sorangiineae</taxon>
        <taxon>Pendulisporaceae</taxon>
        <taxon>Pendulispora</taxon>
    </lineage>
</organism>
<dbReference type="Proteomes" id="UP001370348">
    <property type="component" value="Chromosome"/>
</dbReference>
<gene>
    <name evidence="1" type="ORF">LZC94_03455</name>
</gene>
<dbReference type="InterPro" id="IPR013406">
    <property type="entry name" value="CHP02574_addiction_mod"/>
</dbReference>
<accession>A0ABZ2M044</accession>
<evidence type="ECO:0000313" key="1">
    <source>
        <dbReference type="EMBL" id="WXB16337.1"/>
    </source>
</evidence>
<dbReference type="Pfam" id="PF09720">
    <property type="entry name" value="Unstab_antitox"/>
    <property type="match status" value="1"/>
</dbReference>
<sequence length="79" mass="8579">MNARTKTLLAEAMTLSERERAEMASELLASLDGEPDADADAAWLAEVERREVEALSGVPAASDAFEFLEGLKARLRASR</sequence>
<name>A0ABZ2M044_9BACT</name>
<keyword evidence="2" id="KW-1185">Reference proteome</keyword>
<reference evidence="1 2" key="1">
    <citation type="submission" date="2021-12" db="EMBL/GenBank/DDBJ databases">
        <title>Discovery of the Pendulisporaceae a myxobacterial family with distinct sporulation behavior and unique specialized metabolism.</title>
        <authorList>
            <person name="Garcia R."/>
            <person name="Popoff A."/>
            <person name="Bader C.D."/>
            <person name="Loehr J."/>
            <person name="Walesch S."/>
            <person name="Walt C."/>
            <person name="Boldt J."/>
            <person name="Bunk B."/>
            <person name="Haeckl F.J.F.P.J."/>
            <person name="Gunesch A.P."/>
            <person name="Birkelbach J."/>
            <person name="Nuebel U."/>
            <person name="Pietschmann T."/>
            <person name="Bach T."/>
            <person name="Mueller R."/>
        </authorList>
    </citation>
    <scope>NUCLEOTIDE SEQUENCE [LARGE SCALE GENOMIC DNA]</scope>
    <source>
        <strain evidence="1 2">MSr11954</strain>
    </source>
</reference>
<proteinExistence type="predicted"/>
<protein>
    <submittedName>
        <fullName evidence="1">Addiction module protein</fullName>
    </submittedName>
</protein>
<dbReference type="EMBL" id="CP089984">
    <property type="protein sequence ID" value="WXB16337.1"/>
    <property type="molecule type" value="Genomic_DNA"/>
</dbReference>
<dbReference type="RefSeq" id="WP_394825962.1">
    <property type="nucleotide sequence ID" value="NZ_CP089984.1"/>
</dbReference>